<name>A0A8J6XJ48_9CYAN</name>
<proteinExistence type="inferred from homology"/>
<comment type="caution">
    <text evidence="9">The sequence shown here is derived from an EMBL/GenBank/DDBJ whole genome shotgun (WGS) entry which is preliminary data.</text>
</comment>
<dbReference type="AlphaFoldDB" id="A0A8J6XJ48"/>
<evidence type="ECO:0000313" key="9">
    <source>
        <dbReference type="EMBL" id="MBD2775448.1"/>
    </source>
</evidence>
<dbReference type="PANTHER" id="PTHR43788">
    <property type="entry name" value="DNA2/NAM7 HELICASE FAMILY MEMBER"/>
    <property type="match status" value="1"/>
</dbReference>
<reference evidence="9" key="1">
    <citation type="submission" date="2020-09" db="EMBL/GenBank/DDBJ databases">
        <title>Iningainema tapete sp. nov. (Scytonemataceae, Cyanobacteria) from greenhouses in central Florida (USA) produces two types of nodularin with biosynthetic potential for microcystin-LR and anabaenopeptins.</title>
        <authorList>
            <person name="Berthold D.E."/>
            <person name="Lefler F.W."/>
            <person name="Huang I.-S."/>
            <person name="Abdulla H."/>
            <person name="Zimba P.V."/>
            <person name="Laughinghouse H.D. IV."/>
        </authorList>
    </citation>
    <scope>NUCLEOTIDE SEQUENCE</scope>
    <source>
        <strain evidence="9">BLCCT55</strain>
    </source>
</reference>
<gene>
    <name evidence="9" type="ORF">ICL16_26160</name>
</gene>
<dbReference type="GO" id="GO:0005524">
    <property type="term" value="F:ATP binding"/>
    <property type="evidence" value="ECO:0007669"/>
    <property type="project" value="UniProtKB-KW"/>
</dbReference>
<dbReference type="EMBL" id="JACXAE010000080">
    <property type="protein sequence ID" value="MBD2775448.1"/>
    <property type="molecule type" value="Genomic_DNA"/>
</dbReference>
<evidence type="ECO:0000256" key="4">
    <source>
        <dbReference type="ARBA" id="ARBA00022806"/>
    </source>
</evidence>
<dbReference type="RefSeq" id="WP_190833856.1">
    <property type="nucleotide sequence ID" value="NZ_CAWPPI010000080.1"/>
</dbReference>
<evidence type="ECO:0000259" key="8">
    <source>
        <dbReference type="Pfam" id="PF13087"/>
    </source>
</evidence>
<comment type="similarity">
    <text evidence="1">Belongs to the DNA2/NAM7 helicase family.</text>
</comment>
<evidence type="ECO:0000256" key="2">
    <source>
        <dbReference type="ARBA" id="ARBA00022741"/>
    </source>
</evidence>
<keyword evidence="10" id="KW-1185">Reference proteome</keyword>
<feature type="domain" description="DNA2/NAM7 helicase-like C-terminal" evidence="8">
    <location>
        <begin position="1042"/>
        <end position="1244"/>
    </location>
</feature>
<accession>A0A8J6XJ48</accession>
<dbReference type="GO" id="GO:0043139">
    <property type="term" value="F:5'-3' DNA helicase activity"/>
    <property type="evidence" value="ECO:0007669"/>
    <property type="project" value="TreeGrafter"/>
</dbReference>
<dbReference type="PANTHER" id="PTHR43788:SF8">
    <property type="entry name" value="DNA-BINDING PROTEIN SMUBP-2"/>
    <property type="match status" value="1"/>
</dbReference>
<feature type="domain" description="DNA2/NAM7 helicase helicase" evidence="7">
    <location>
        <begin position="201"/>
        <end position="363"/>
    </location>
</feature>
<organism evidence="9 10">
    <name type="scientific">Iningainema tapete BLCC-T55</name>
    <dbReference type="NCBI Taxonomy" id="2748662"/>
    <lineage>
        <taxon>Bacteria</taxon>
        <taxon>Bacillati</taxon>
        <taxon>Cyanobacteriota</taxon>
        <taxon>Cyanophyceae</taxon>
        <taxon>Nostocales</taxon>
        <taxon>Scytonemataceae</taxon>
        <taxon>Iningainema tapete</taxon>
    </lineage>
</organism>
<dbReference type="InterPro" id="IPR050534">
    <property type="entry name" value="Coronavir_polyprotein_1ab"/>
</dbReference>
<feature type="coiled-coil region" evidence="6">
    <location>
        <begin position="711"/>
        <end position="745"/>
    </location>
</feature>
<evidence type="ECO:0000256" key="1">
    <source>
        <dbReference type="ARBA" id="ARBA00007913"/>
    </source>
</evidence>
<dbReference type="InterPro" id="IPR041677">
    <property type="entry name" value="DNA2/NAM7_AAA_11"/>
</dbReference>
<dbReference type="InterPro" id="IPR047187">
    <property type="entry name" value="SF1_C_Upf1"/>
</dbReference>
<keyword evidence="4" id="KW-0347">Helicase</keyword>
<dbReference type="Pfam" id="PF13087">
    <property type="entry name" value="AAA_12"/>
    <property type="match status" value="1"/>
</dbReference>
<keyword evidence="5" id="KW-0067">ATP-binding</keyword>
<evidence type="ECO:0000313" key="10">
    <source>
        <dbReference type="Proteomes" id="UP000629098"/>
    </source>
</evidence>
<keyword evidence="3" id="KW-0378">Hydrolase</keyword>
<feature type="coiled-coil region" evidence="6">
    <location>
        <begin position="828"/>
        <end position="862"/>
    </location>
</feature>
<evidence type="ECO:0000256" key="6">
    <source>
        <dbReference type="SAM" id="Coils"/>
    </source>
</evidence>
<dbReference type="InterPro" id="IPR041679">
    <property type="entry name" value="DNA2/NAM7-like_C"/>
</dbReference>
<dbReference type="Gene3D" id="3.40.50.300">
    <property type="entry name" value="P-loop containing nucleotide triphosphate hydrolases"/>
    <property type="match status" value="3"/>
</dbReference>
<dbReference type="SUPFAM" id="SSF52540">
    <property type="entry name" value="P-loop containing nucleoside triphosphate hydrolases"/>
    <property type="match status" value="1"/>
</dbReference>
<protein>
    <submittedName>
        <fullName evidence="9">AAA family ATPase</fullName>
    </submittedName>
</protein>
<keyword evidence="6" id="KW-0175">Coiled coil</keyword>
<dbReference type="GO" id="GO:0016787">
    <property type="term" value="F:hydrolase activity"/>
    <property type="evidence" value="ECO:0007669"/>
    <property type="project" value="UniProtKB-KW"/>
</dbReference>
<evidence type="ECO:0000256" key="5">
    <source>
        <dbReference type="ARBA" id="ARBA00022840"/>
    </source>
</evidence>
<feature type="domain" description="DNA2/NAM7 helicase helicase" evidence="7">
    <location>
        <begin position="833"/>
        <end position="1019"/>
    </location>
</feature>
<evidence type="ECO:0000259" key="7">
    <source>
        <dbReference type="Pfam" id="PF13086"/>
    </source>
</evidence>
<dbReference type="Proteomes" id="UP000629098">
    <property type="component" value="Unassembled WGS sequence"/>
</dbReference>
<dbReference type="CDD" id="cd18808">
    <property type="entry name" value="SF1_C_Upf1"/>
    <property type="match status" value="1"/>
</dbReference>
<dbReference type="InterPro" id="IPR027417">
    <property type="entry name" value="P-loop_NTPase"/>
</dbReference>
<dbReference type="CDD" id="cd17934">
    <property type="entry name" value="DEXXQc_Upf1-like"/>
    <property type="match status" value="1"/>
</dbReference>
<sequence length="1279" mass="147105">MFKQKNHHTNTNQQLKIWQTFLEIEERIAKARQFCVPFLSHNIENNPRRVTFEIKPELATLDGAKQNPLDEDNFWQRIRNAINEEVAICESPPQPRSRREIEKLGNIIDIDENNKIRIKLDNNIVERIAYGRYQLPKKGFIYFEAAGDIHQINQKKKALENLQAGNTKNKYLNKFLFNAATARIPKKTIKLQTQDLLKRDANPDQIAAVETVLSSPDLILIQGPPGTGKTTVIAEICYQVALRGGKTLIASQANLAVDNALSRLVHNPVIRALRRGKAERVQEEGQIFLEDNVIGTWLQNTANDCENNLLKRQENLENIHKLLIPAQQFTEYFQAELEFQQQQQHLQNQKTSLEINCRNKETIYSVAIAQRTEIESLITGLANLLNAAPNINWEAEEVANFLPRLQPYTKGNTVVEHFVANVRKAIHQTNELGFTRPGYGAFGLAVWLQQTVATGISELRTILATCGDVTTAISEVISLVQILEQNSASLEEVKRDYQQILTKQQAIQPKLNNLEKRKSEIDFVITTVKEWKSTAHAKLYKILKNCQQTSELFKDDLVELPAGLWMLARSLNLPLVPKNYKINRINHLPNWAQLRNALSYEVEGGLIDRRGKQYRFSEFLHQSLNQTPIVLSSSDYTHWREIVQKFLNYSQLNQNQRRILIENTHQFLHKMEQVYGASWEPNNIDATLNRIAQELLDSILTNARQCVFPVKTETEQQLQSLREQLNEFKQKEANLKQQISATQYQVETTQQEINLKLSPVINLLQKLSQQENIPEKIRHISNQYLANQSEILQNSPQFFQQVQYWEESVSLIPLISSLEPFSVLQVIQTSLQQELSKLEVEYENARLQLQESRQELATVEQQLKTYIPTSLIKERDWWQQVWAEIPSKFKPDISNSQIYDLEVLHQIKSQFDLGQQELAKEENYLDRYKDFVQDWIAKLRNPSAQDENDLKQIYINNANVIGITCVQAAKGDFSREFPSFDVVIIDEVSKCTPPELLIPALKGQKLVLVGDHRQLPPMLRDDTIEDVAEQVGSTKEELSFIKESLFKIQFESADESIKRMLTIQYRMHPQIMRAINQFYEHKLNCGILEPDKRRAHQLVTKNIQENHHLIWVKTPVGQGFAEQKEGTSRFNVREVDIIERICEQMEAAWLSQVALGEPKKEIGIITFYGAQLRLIKDRIASEKYPSLNIRTGTVDIFQGMERPVIIVSTVCNNTRKDIGFAKEPERVNVAFSRAQELLVVVGCHDLFTQQLGTVGSMYQEVSQVVRSYGGFVDVSNVLC</sequence>
<keyword evidence="2" id="KW-0547">Nucleotide-binding</keyword>
<dbReference type="Pfam" id="PF13086">
    <property type="entry name" value="AAA_11"/>
    <property type="match status" value="2"/>
</dbReference>
<evidence type="ECO:0000256" key="3">
    <source>
        <dbReference type="ARBA" id="ARBA00022801"/>
    </source>
</evidence>